<reference evidence="2 3" key="1">
    <citation type="journal article" date="2012" name="Environ. Microbiol.">
        <title>The genome sequence of Desulfatibacillum alkenivorans AK-01: a blueprint for anaerobic alkane oxidation.</title>
        <authorList>
            <person name="Callaghan A.V."/>
            <person name="Morris B.E."/>
            <person name="Pereira I.A."/>
            <person name="McInerney M.J."/>
            <person name="Austin R.N."/>
            <person name="Groves J.T."/>
            <person name="Kukor J.J."/>
            <person name="Suflita J.M."/>
            <person name="Young L.Y."/>
            <person name="Zylstra G.J."/>
            <person name="Wawrik B."/>
        </authorList>
    </citation>
    <scope>NUCLEOTIDE SEQUENCE [LARGE SCALE GENOMIC DNA]</scope>
    <source>
        <strain evidence="2 3">AK-01</strain>
    </source>
</reference>
<dbReference type="Proteomes" id="UP000000739">
    <property type="component" value="Chromosome"/>
</dbReference>
<feature type="region of interest" description="Disordered" evidence="1">
    <location>
        <begin position="1"/>
        <end position="27"/>
    </location>
</feature>
<accession>B8FEC5</accession>
<evidence type="ECO:0000313" key="3">
    <source>
        <dbReference type="Proteomes" id="UP000000739"/>
    </source>
</evidence>
<evidence type="ECO:0000313" key="2">
    <source>
        <dbReference type="EMBL" id="ACL06906.1"/>
    </source>
</evidence>
<protein>
    <submittedName>
        <fullName evidence="2">Uncharacterized protein</fullName>
    </submittedName>
</protein>
<dbReference type="AlphaFoldDB" id="B8FEC5"/>
<organism evidence="2 3">
    <name type="scientific">Desulfatibacillum aliphaticivorans</name>
    <dbReference type="NCBI Taxonomy" id="218208"/>
    <lineage>
        <taxon>Bacteria</taxon>
        <taxon>Pseudomonadati</taxon>
        <taxon>Thermodesulfobacteriota</taxon>
        <taxon>Desulfobacteria</taxon>
        <taxon>Desulfobacterales</taxon>
        <taxon>Desulfatibacillaceae</taxon>
        <taxon>Desulfatibacillum</taxon>
    </lineage>
</organism>
<proteinExistence type="predicted"/>
<name>B8FEC5_DESAL</name>
<dbReference type="RefSeq" id="WP_015949942.1">
    <property type="nucleotide sequence ID" value="NC_011768.1"/>
</dbReference>
<dbReference type="KEGG" id="dal:Dalk_5236"/>
<keyword evidence="3" id="KW-1185">Reference proteome</keyword>
<sequence>MNTQSMKARLGRLEKSSPKGKRHLVWRNEGESSEEAITRYRETYRGRIDRNDQFDVVSWAESREALKLAEHKLGLINDAKTRQGKKPWKISPEDLARLLHRAKETGEKAPYNLDERLRAALERAQARKEEPPNAA</sequence>
<dbReference type="EMBL" id="CP001322">
    <property type="protein sequence ID" value="ACL06906.1"/>
    <property type="molecule type" value="Genomic_DNA"/>
</dbReference>
<evidence type="ECO:0000256" key="1">
    <source>
        <dbReference type="SAM" id="MobiDB-lite"/>
    </source>
</evidence>
<gene>
    <name evidence="2" type="ordered locus">Dalk_5236</name>
</gene>
<dbReference type="HOGENOM" id="CLU_1882354_0_0_7"/>